<dbReference type="InterPro" id="IPR013216">
    <property type="entry name" value="Methyltransf_11"/>
</dbReference>
<name>A0A538TIF7_UNCEI</name>
<dbReference type="PANTHER" id="PTHR42912">
    <property type="entry name" value="METHYLTRANSFERASE"/>
    <property type="match status" value="1"/>
</dbReference>
<dbReference type="InterPro" id="IPR029063">
    <property type="entry name" value="SAM-dependent_MTases_sf"/>
</dbReference>
<dbReference type="GO" id="GO:0032259">
    <property type="term" value="P:methylation"/>
    <property type="evidence" value="ECO:0007669"/>
    <property type="project" value="UniProtKB-KW"/>
</dbReference>
<protein>
    <submittedName>
        <fullName evidence="2">Class I SAM-dependent methyltransferase</fullName>
    </submittedName>
</protein>
<dbReference type="PANTHER" id="PTHR42912:SF93">
    <property type="entry name" value="N6-ADENOSINE-METHYLTRANSFERASE TMT1A"/>
    <property type="match status" value="1"/>
</dbReference>
<accession>A0A538TIF7</accession>
<dbReference type="CDD" id="cd02440">
    <property type="entry name" value="AdoMet_MTases"/>
    <property type="match status" value="1"/>
</dbReference>
<reference evidence="2 3" key="1">
    <citation type="journal article" date="2019" name="Nat. Microbiol.">
        <title>Mediterranean grassland soil C-N compound turnover is dependent on rainfall and depth, and is mediated by genomically divergent microorganisms.</title>
        <authorList>
            <person name="Diamond S."/>
            <person name="Andeer P.F."/>
            <person name="Li Z."/>
            <person name="Crits-Christoph A."/>
            <person name="Burstein D."/>
            <person name="Anantharaman K."/>
            <person name="Lane K.R."/>
            <person name="Thomas B.C."/>
            <person name="Pan C."/>
            <person name="Northen T.R."/>
            <person name="Banfield J.F."/>
        </authorList>
    </citation>
    <scope>NUCLEOTIDE SEQUENCE [LARGE SCALE GENOMIC DNA]</scope>
    <source>
        <strain evidence="2">WS_9</strain>
    </source>
</reference>
<keyword evidence="2" id="KW-0489">Methyltransferase</keyword>
<sequence length="286" mass="31622">MVCLARAPEGPLLLSRGHHTAARARLESATSRVRQSVPSMARPGPYQQSDLVQVWDRVALSYADIDLTAPDHRAYHEHVLERIGPPAGRAICEVGCGSGTTSAILGGLGARVTLVDLSPRSLALARGHFERLKQHADYCRQDGLRMGFRDASFDVVWNGGVIEHFSDEGKVALMREMWRVTRPGGLLLIMVPNALDLPFMLGKKIAEWRGKWIFGFEDDLSESRFRGLAGAAGVAVAEFHAHNPIVGWWFLPWGRAITGRLGLNTLRWHAKRSRFGHVLTLAARKP</sequence>
<evidence type="ECO:0000313" key="2">
    <source>
        <dbReference type="EMBL" id="TMQ63412.1"/>
    </source>
</evidence>
<proteinExistence type="predicted"/>
<dbReference type="Proteomes" id="UP000317691">
    <property type="component" value="Unassembled WGS sequence"/>
</dbReference>
<gene>
    <name evidence="2" type="ORF">E6K79_10055</name>
</gene>
<dbReference type="GO" id="GO:0008757">
    <property type="term" value="F:S-adenosylmethionine-dependent methyltransferase activity"/>
    <property type="evidence" value="ECO:0007669"/>
    <property type="project" value="InterPro"/>
</dbReference>
<dbReference type="AlphaFoldDB" id="A0A538TIF7"/>
<dbReference type="SUPFAM" id="SSF53335">
    <property type="entry name" value="S-adenosyl-L-methionine-dependent methyltransferases"/>
    <property type="match status" value="1"/>
</dbReference>
<dbReference type="InterPro" id="IPR050508">
    <property type="entry name" value="Methyltransf_Superfamily"/>
</dbReference>
<feature type="domain" description="Methyltransferase type 11" evidence="1">
    <location>
        <begin position="93"/>
        <end position="189"/>
    </location>
</feature>
<dbReference type="Gene3D" id="3.40.50.150">
    <property type="entry name" value="Vaccinia Virus protein VP39"/>
    <property type="match status" value="1"/>
</dbReference>
<dbReference type="Pfam" id="PF08241">
    <property type="entry name" value="Methyltransf_11"/>
    <property type="match status" value="1"/>
</dbReference>
<comment type="caution">
    <text evidence="2">The sequence shown here is derived from an EMBL/GenBank/DDBJ whole genome shotgun (WGS) entry which is preliminary data.</text>
</comment>
<evidence type="ECO:0000259" key="1">
    <source>
        <dbReference type="Pfam" id="PF08241"/>
    </source>
</evidence>
<dbReference type="EMBL" id="VBOZ01000031">
    <property type="protein sequence ID" value="TMQ63412.1"/>
    <property type="molecule type" value="Genomic_DNA"/>
</dbReference>
<evidence type="ECO:0000313" key="3">
    <source>
        <dbReference type="Proteomes" id="UP000317691"/>
    </source>
</evidence>
<organism evidence="2 3">
    <name type="scientific">Eiseniibacteriota bacterium</name>
    <dbReference type="NCBI Taxonomy" id="2212470"/>
    <lineage>
        <taxon>Bacteria</taxon>
        <taxon>Candidatus Eiseniibacteriota</taxon>
    </lineage>
</organism>
<keyword evidence="2" id="KW-0808">Transferase</keyword>